<dbReference type="EMBL" id="SMAB01000002">
    <property type="protein sequence ID" value="TCS84204.1"/>
    <property type="molecule type" value="Genomic_DNA"/>
</dbReference>
<evidence type="ECO:0000313" key="2">
    <source>
        <dbReference type="Proteomes" id="UP000295788"/>
    </source>
</evidence>
<organism evidence="1 2">
    <name type="scientific">Tepidibacillus fermentans</name>
    <dbReference type="NCBI Taxonomy" id="1281767"/>
    <lineage>
        <taxon>Bacteria</taxon>
        <taxon>Bacillati</taxon>
        <taxon>Bacillota</taxon>
        <taxon>Bacilli</taxon>
        <taxon>Bacillales</taxon>
        <taxon>Bacillaceae</taxon>
        <taxon>Tepidibacillus</taxon>
    </lineage>
</organism>
<dbReference type="Proteomes" id="UP000295788">
    <property type="component" value="Unassembled WGS sequence"/>
</dbReference>
<dbReference type="AlphaFoldDB" id="A0A4R3KKF7"/>
<name>A0A4R3KKF7_9BACI</name>
<dbReference type="OrthoDB" id="1663913at2"/>
<dbReference type="RefSeq" id="WP_132767060.1">
    <property type="nucleotide sequence ID" value="NZ_SMAB01000002.1"/>
</dbReference>
<keyword evidence="2" id="KW-1185">Reference proteome</keyword>
<proteinExistence type="predicted"/>
<gene>
    <name evidence="1" type="ORF">EDD72_102248</name>
</gene>
<comment type="caution">
    <text evidence="1">The sequence shown here is derived from an EMBL/GenBank/DDBJ whole genome shotgun (WGS) entry which is preliminary data.</text>
</comment>
<dbReference type="SUPFAM" id="SSF48452">
    <property type="entry name" value="TPR-like"/>
    <property type="match status" value="1"/>
</dbReference>
<reference evidence="1 2" key="1">
    <citation type="submission" date="2019-03" db="EMBL/GenBank/DDBJ databases">
        <title>Genomic Encyclopedia of Type Strains, Phase IV (KMG-IV): sequencing the most valuable type-strain genomes for metagenomic binning, comparative biology and taxonomic classification.</title>
        <authorList>
            <person name="Goeker M."/>
        </authorList>
    </citation>
    <scope>NUCLEOTIDE SEQUENCE [LARGE SCALE GENOMIC DNA]</scope>
    <source>
        <strain evidence="1 2">DSM 23802</strain>
    </source>
</reference>
<dbReference type="InterPro" id="IPR011990">
    <property type="entry name" value="TPR-like_helical_dom_sf"/>
</dbReference>
<protein>
    <recommendedName>
        <fullName evidence="3">Tetratricopeptide repeat protein</fullName>
    </recommendedName>
</protein>
<sequence>MDEQEYRYWVNHVQQVIELKDGAFDEFENWQNRALLSRILANMNIYRPAIKLMESILDEAKKEDEEHYVWALSDLANFYWLQDENKEKVLELLNIAINQMNQLDKNTFPFINKGFLYNQMWQILALAGDSAKVNQQIHIIIQNEELRNCSKTNSLLFYCYFNLALFAYERGEYEKTISLLRRAYSYSEIKQEEIERIVQSDLTLQRKVGEILSLVNRFLYFES</sequence>
<evidence type="ECO:0000313" key="1">
    <source>
        <dbReference type="EMBL" id="TCS84204.1"/>
    </source>
</evidence>
<evidence type="ECO:0008006" key="3">
    <source>
        <dbReference type="Google" id="ProtNLM"/>
    </source>
</evidence>
<dbReference type="Gene3D" id="1.25.40.10">
    <property type="entry name" value="Tetratricopeptide repeat domain"/>
    <property type="match status" value="1"/>
</dbReference>
<accession>A0A4R3KKF7</accession>